<accession>A0A0G8F587</accession>
<organism evidence="2 3">
    <name type="scientific">Bacillus cereus</name>
    <dbReference type="NCBI Taxonomy" id="1396"/>
    <lineage>
        <taxon>Bacteria</taxon>
        <taxon>Bacillati</taxon>
        <taxon>Bacillota</taxon>
        <taxon>Bacilli</taxon>
        <taxon>Bacillales</taxon>
        <taxon>Bacillaceae</taxon>
        <taxon>Bacillus</taxon>
        <taxon>Bacillus cereus group</taxon>
    </lineage>
</organism>
<dbReference type="PATRIC" id="fig|1396.428.peg.1868"/>
<evidence type="ECO:0000313" key="3">
    <source>
        <dbReference type="Proteomes" id="UP000035214"/>
    </source>
</evidence>
<reference evidence="2 3" key="1">
    <citation type="submission" date="2015-04" db="EMBL/GenBank/DDBJ databases">
        <title>Draft Genome Sequences of Eight Spore-Forming Food Isolates of Bacillus cereus Genome sequencing.</title>
        <authorList>
            <person name="Krawcyk A.O."/>
            <person name="de Jong A."/>
            <person name="Eijlander R.T."/>
            <person name="Berendsen E.M."/>
            <person name="Holsappel S."/>
            <person name="Wells-Bennik M."/>
            <person name="Kuipers O.P."/>
        </authorList>
    </citation>
    <scope>NUCLEOTIDE SEQUENCE [LARGE SCALE GENOMIC DNA]</scope>
    <source>
        <strain evidence="2 3">B4077</strain>
    </source>
</reference>
<keyword evidence="1" id="KW-0732">Signal</keyword>
<evidence type="ECO:0008006" key="4">
    <source>
        <dbReference type="Google" id="ProtNLM"/>
    </source>
</evidence>
<feature type="chain" id="PRO_5002571963" description="Group-specific protein" evidence="1">
    <location>
        <begin position="29"/>
        <end position="122"/>
    </location>
</feature>
<protein>
    <recommendedName>
        <fullName evidence="4">Group-specific protein</fullName>
    </recommendedName>
</protein>
<dbReference type="EMBL" id="LCYI01000011">
    <property type="protein sequence ID" value="KLA31721.1"/>
    <property type="molecule type" value="Genomic_DNA"/>
</dbReference>
<dbReference type="RefSeq" id="WP_046954231.1">
    <property type="nucleotide sequence ID" value="NZ_LCYI01000011.1"/>
</dbReference>
<comment type="caution">
    <text evidence="2">The sequence shown here is derived from an EMBL/GenBank/DDBJ whole genome shotgun (WGS) entry which is preliminary data.</text>
</comment>
<dbReference type="Proteomes" id="UP000035214">
    <property type="component" value="Unassembled WGS sequence"/>
</dbReference>
<evidence type="ECO:0000256" key="1">
    <source>
        <dbReference type="SAM" id="SignalP"/>
    </source>
</evidence>
<name>A0A0G8F587_BACCE</name>
<proteinExistence type="predicted"/>
<dbReference type="AlphaFoldDB" id="A0A0G8F587"/>
<feature type="signal peptide" evidence="1">
    <location>
        <begin position="1"/>
        <end position="28"/>
    </location>
</feature>
<gene>
    <name evidence="2" type="ORF">B4077_3042</name>
</gene>
<evidence type="ECO:0000313" key="2">
    <source>
        <dbReference type="EMBL" id="KLA31721.1"/>
    </source>
</evidence>
<sequence length="122" mass="13418">MKNLLQKTLATTGLTACLLGMVSSVSFASISWDSYGKWDGSGGKATGYAYTAQKNEPHFYKMTVRASFDDRSSKEASRDNAKITDRVDVKVSSRGPITTGYSGHEWIMKGDNAYTSKEMKIK</sequence>